<evidence type="ECO:0000256" key="4">
    <source>
        <dbReference type="ARBA" id="ARBA00022741"/>
    </source>
</evidence>
<keyword evidence="6 8" id="KW-0143">Chaperone</keyword>
<keyword evidence="3" id="KW-0963">Cytoplasm</keyword>
<comment type="subcellular location">
    <subcellularLocation>
        <location evidence="1">Cytoplasm</location>
    </subcellularLocation>
</comment>
<accession>A0A4Y7PML2</accession>
<dbReference type="CDD" id="cd03336">
    <property type="entry name" value="TCP1_beta"/>
    <property type="match status" value="1"/>
</dbReference>
<evidence type="ECO:0000313" key="10">
    <source>
        <dbReference type="Proteomes" id="UP000294933"/>
    </source>
</evidence>
<dbReference type="InterPro" id="IPR017998">
    <property type="entry name" value="Chaperone_TCP-1"/>
</dbReference>
<reference evidence="9 10" key="1">
    <citation type="submission" date="2018-06" db="EMBL/GenBank/DDBJ databases">
        <title>A transcriptomic atlas of mushroom development highlights an independent origin of complex multicellularity.</title>
        <authorList>
            <consortium name="DOE Joint Genome Institute"/>
            <person name="Krizsan K."/>
            <person name="Almasi E."/>
            <person name="Merenyi Z."/>
            <person name="Sahu N."/>
            <person name="Viragh M."/>
            <person name="Koszo T."/>
            <person name="Mondo S."/>
            <person name="Kiss B."/>
            <person name="Balint B."/>
            <person name="Kues U."/>
            <person name="Barry K."/>
            <person name="Hegedus J.C."/>
            <person name="Henrissat B."/>
            <person name="Johnson J."/>
            <person name="Lipzen A."/>
            <person name="Ohm R."/>
            <person name="Nagy I."/>
            <person name="Pangilinan J."/>
            <person name="Yan J."/>
            <person name="Xiong Y."/>
            <person name="Grigoriev I.V."/>
            <person name="Hibbett D.S."/>
            <person name="Nagy L.G."/>
        </authorList>
    </citation>
    <scope>NUCLEOTIDE SEQUENCE [LARGE SCALE GENOMIC DNA]</scope>
    <source>
        <strain evidence="9 10">SZMC22713</strain>
    </source>
</reference>
<dbReference type="InterPro" id="IPR027410">
    <property type="entry name" value="TCP-1-like_intermed_sf"/>
</dbReference>
<dbReference type="InterPro" id="IPR012716">
    <property type="entry name" value="Chap_CCT_beta"/>
</dbReference>
<dbReference type="PRINTS" id="PR00304">
    <property type="entry name" value="TCOMPLEXTCP1"/>
</dbReference>
<dbReference type="InterPro" id="IPR027413">
    <property type="entry name" value="GROEL-like_equatorial_sf"/>
</dbReference>
<dbReference type="EMBL" id="ML170261">
    <property type="protein sequence ID" value="TDL15829.1"/>
    <property type="molecule type" value="Genomic_DNA"/>
</dbReference>
<keyword evidence="4 8" id="KW-0547">Nucleotide-binding</keyword>
<dbReference type="SUPFAM" id="SSF52029">
    <property type="entry name" value="GroEL apical domain-like"/>
    <property type="match status" value="1"/>
</dbReference>
<dbReference type="Proteomes" id="UP000294933">
    <property type="component" value="Unassembled WGS sequence"/>
</dbReference>
<name>A0A4Y7PML2_9AGAM</name>
<keyword evidence="5 8" id="KW-0067">ATP-binding</keyword>
<dbReference type="InterPro" id="IPR027409">
    <property type="entry name" value="GroEL-like_apical_dom_sf"/>
</dbReference>
<dbReference type="NCBIfam" id="TIGR02341">
    <property type="entry name" value="chap_CCT_beta"/>
    <property type="match status" value="1"/>
</dbReference>
<dbReference type="Gene3D" id="3.50.7.10">
    <property type="entry name" value="GroEL"/>
    <property type="match status" value="1"/>
</dbReference>
<organism evidence="9 10">
    <name type="scientific">Rickenella mellea</name>
    <dbReference type="NCBI Taxonomy" id="50990"/>
    <lineage>
        <taxon>Eukaryota</taxon>
        <taxon>Fungi</taxon>
        <taxon>Dikarya</taxon>
        <taxon>Basidiomycota</taxon>
        <taxon>Agaricomycotina</taxon>
        <taxon>Agaricomycetes</taxon>
        <taxon>Hymenochaetales</taxon>
        <taxon>Rickenellaceae</taxon>
        <taxon>Rickenella</taxon>
    </lineage>
</organism>
<dbReference type="AlphaFoldDB" id="A0A4Y7PML2"/>
<evidence type="ECO:0000256" key="6">
    <source>
        <dbReference type="ARBA" id="ARBA00023186"/>
    </source>
</evidence>
<dbReference type="PROSITE" id="PS00995">
    <property type="entry name" value="TCP1_3"/>
    <property type="match status" value="1"/>
</dbReference>
<sequence length="547" mass="58441">MSMNIFGEEATEEKAESARLSSFVGALALGDLVKSTLGPKGMNKILQSGSTGDINVTNDGATILKAIQLDNAAAKILVNISKVQDDEVGDGTTSVCVLAAELLREAEKLVVARVHPQTVVEGYRIACAAALKALENSATDNAADPKKFREDLFNIARTTLSSKVLAQDKGYFANLAVDAVLRLKGSTDLDHIQIIKKVGGKLTDSYLDEGFILDKTIGVNCPKRIENAKILIANTSMDTDKIKIFGARVKVDSTSKLAELERAERQKMKDKVELIAAHGVNVFVNRQLIYNYPESLLAEKGVMAIEHADFEGVERLALVTGGEIVSSFGYGEGGKEGKVKEVKLGRCEVIEEIMIGEDKLIKFSGVPTGQACTVVLRGSTTQMVDEAERSLHDALSVLSQTVSKETRVVMGGGCAEMAMSCAVDEVVRGSAGDGGADSKAGSAVDGKKALAVEAFARALRMMPTILADNAGLDSADLVARLRMKHFAGERDAGLDLNNGTIASMKTLGVTESYKLKRQVVSSASEGAEMILRVDSILRATPRKRERE</sequence>
<dbReference type="InterPro" id="IPR002194">
    <property type="entry name" value="Chaperonin_TCP-1_CS"/>
</dbReference>
<dbReference type="Pfam" id="PF00118">
    <property type="entry name" value="Cpn60_TCP1"/>
    <property type="match status" value="1"/>
</dbReference>
<evidence type="ECO:0000256" key="5">
    <source>
        <dbReference type="ARBA" id="ARBA00022840"/>
    </source>
</evidence>
<evidence type="ECO:0000313" key="9">
    <source>
        <dbReference type="EMBL" id="TDL15829.1"/>
    </source>
</evidence>
<dbReference type="GO" id="GO:0005832">
    <property type="term" value="C:chaperonin-containing T-complex"/>
    <property type="evidence" value="ECO:0007669"/>
    <property type="project" value="InterPro"/>
</dbReference>
<dbReference type="GO" id="GO:0051082">
    <property type="term" value="F:unfolded protein binding"/>
    <property type="evidence" value="ECO:0007669"/>
    <property type="project" value="InterPro"/>
</dbReference>
<evidence type="ECO:0000256" key="3">
    <source>
        <dbReference type="ARBA" id="ARBA00022490"/>
    </source>
</evidence>
<keyword evidence="10" id="KW-1185">Reference proteome</keyword>
<dbReference type="GO" id="GO:0016887">
    <property type="term" value="F:ATP hydrolysis activity"/>
    <property type="evidence" value="ECO:0007669"/>
    <property type="project" value="InterPro"/>
</dbReference>
<dbReference type="STRING" id="50990.A0A4Y7PML2"/>
<evidence type="ECO:0000256" key="7">
    <source>
        <dbReference type="ARBA" id="ARBA00033237"/>
    </source>
</evidence>
<dbReference type="Gene3D" id="1.10.560.10">
    <property type="entry name" value="GroEL-like equatorial domain"/>
    <property type="match status" value="1"/>
</dbReference>
<dbReference type="Gene3D" id="3.30.260.10">
    <property type="entry name" value="TCP-1-like chaperonin intermediate domain"/>
    <property type="match status" value="1"/>
</dbReference>
<dbReference type="FunFam" id="3.30.260.10:FF:000025">
    <property type="entry name" value="Chaperonin containing TCP1 subunit 2"/>
    <property type="match status" value="1"/>
</dbReference>
<proteinExistence type="inferred from homology"/>
<dbReference type="PANTHER" id="PTHR11353">
    <property type="entry name" value="CHAPERONIN"/>
    <property type="match status" value="1"/>
</dbReference>
<dbReference type="FunFam" id="3.50.7.10:FF:000002">
    <property type="entry name" value="T-complex protein 1 subunit beta"/>
    <property type="match status" value="1"/>
</dbReference>
<dbReference type="VEuPathDB" id="FungiDB:BD410DRAFT_902393"/>
<evidence type="ECO:0000256" key="8">
    <source>
        <dbReference type="RuleBase" id="RU004187"/>
    </source>
</evidence>
<dbReference type="InterPro" id="IPR002423">
    <property type="entry name" value="Cpn60/GroEL/TCP-1"/>
</dbReference>
<dbReference type="SUPFAM" id="SSF54849">
    <property type="entry name" value="GroEL-intermediate domain like"/>
    <property type="match status" value="1"/>
</dbReference>
<evidence type="ECO:0000256" key="1">
    <source>
        <dbReference type="ARBA" id="ARBA00004496"/>
    </source>
</evidence>
<dbReference type="PROSITE" id="PS00751">
    <property type="entry name" value="TCP1_2"/>
    <property type="match status" value="1"/>
</dbReference>
<evidence type="ECO:0000256" key="2">
    <source>
        <dbReference type="ARBA" id="ARBA00008020"/>
    </source>
</evidence>
<dbReference type="SUPFAM" id="SSF48592">
    <property type="entry name" value="GroEL equatorial domain-like"/>
    <property type="match status" value="1"/>
</dbReference>
<comment type="similarity">
    <text evidence="2 8">Belongs to the TCP-1 chaperonin family.</text>
</comment>
<gene>
    <name evidence="9" type="ORF">BD410DRAFT_902393</name>
</gene>
<dbReference type="PROSITE" id="PS00750">
    <property type="entry name" value="TCP1_1"/>
    <property type="match status" value="1"/>
</dbReference>
<dbReference type="GO" id="GO:0140662">
    <property type="term" value="F:ATP-dependent protein folding chaperone"/>
    <property type="evidence" value="ECO:0007669"/>
    <property type="project" value="InterPro"/>
</dbReference>
<protein>
    <recommendedName>
        <fullName evidence="7">CCT-beta</fullName>
    </recommendedName>
</protein>
<dbReference type="OrthoDB" id="10248520at2759"/>
<dbReference type="GO" id="GO:0005524">
    <property type="term" value="F:ATP binding"/>
    <property type="evidence" value="ECO:0007669"/>
    <property type="project" value="UniProtKB-KW"/>
</dbReference>